<reference evidence="3" key="1">
    <citation type="journal article" date="2019" name="bioRxiv">
        <title>Genomics, evolutionary history and diagnostics of the Alternaria alternata species group including apple and Asian pear pathotypes.</title>
        <authorList>
            <person name="Armitage A.D."/>
            <person name="Cockerton H.M."/>
            <person name="Sreenivasaprasad S."/>
            <person name="Woodhall J.W."/>
            <person name="Lane C.R."/>
            <person name="Harrison R.J."/>
            <person name="Clarkson J.P."/>
        </authorList>
    </citation>
    <scope>NUCLEOTIDE SEQUENCE [LARGE SCALE GENOMIC DNA]</scope>
    <source>
        <strain evidence="3">FERA 1082</strain>
    </source>
</reference>
<organism evidence="2 3">
    <name type="scientific">Alternaria tenuissima</name>
    <dbReference type="NCBI Taxonomy" id="119927"/>
    <lineage>
        <taxon>Eukaryota</taxon>
        <taxon>Fungi</taxon>
        <taxon>Dikarya</taxon>
        <taxon>Ascomycota</taxon>
        <taxon>Pezizomycotina</taxon>
        <taxon>Dothideomycetes</taxon>
        <taxon>Pleosporomycetidae</taxon>
        <taxon>Pleosporales</taxon>
        <taxon>Pleosporineae</taxon>
        <taxon>Pleosporaceae</taxon>
        <taxon>Alternaria</taxon>
        <taxon>Alternaria sect. Alternaria</taxon>
        <taxon>Alternaria alternata complex</taxon>
    </lineage>
</organism>
<dbReference type="PANTHER" id="PTHR33112">
    <property type="entry name" value="DOMAIN PROTEIN, PUTATIVE-RELATED"/>
    <property type="match status" value="1"/>
</dbReference>
<dbReference type="AlphaFoldDB" id="A0A4Q4LYX5"/>
<evidence type="ECO:0000313" key="2">
    <source>
        <dbReference type="EMBL" id="RYN22474.1"/>
    </source>
</evidence>
<dbReference type="Proteomes" id="UP000292402">
    <property type="component" value="Unassembled WGS sequence"/>
</dbReference>
<accession>A0A4Q4LYX5</accession>
<evidence type="ECO:0000259" key="1">
    <source>
        <dbReference type="Pfam" id="PF06985"/>
    </source>
</evidence>
<gene>
    <name evidence="2" type="ORF">AA0114_g12894</name>
</gene>
<dbReference type="Pfam" id="PF06985">
    <property type="entry name" value="HET"/>
    <property type="match status" value="1"/>
</dbReference>
<protein>
    <recommendedName>
        <fullName evidence="1">Heterokaryon incompatibility domain-containing protein</fullName>
    </recommendedName>
</protein>
<evidence type="ECO:0000313" key="3">
    <source>
        <dbReference type="Proteomes" id="UP000292402"/>
    </source>
</evidence>
<name>A0A4Q4LYX5_9PLEO</name>
<dbReference type="PANTHER" id="PTHR33112:SF16">
    <property type="entry name" value="HETEROKARYON INCOMPATIBILITY DOMAIN-CONTAINING PROTEIN"/>
    <property type="match status" value="1"/>
</dbReference>
<proteinExistence type="predicted"/>
<feature type="domain" description="Heterokaryon incompatibility" evidence="1">
    <location>
        <begin position="173"/>
        <end position="330"/>
    </location>
</feature>
<comment type="caution">
    <text evidence="2">The sequence shown here is derived from an EMBL/GenBank/DDBJ whole genome shotgun (WGS) entry which is preliminary data.</text>
</comment>
<dbReference type="InterPro" id="IPR010730">
    <property type="entry name" value="HET"/>
</dbReference>
<sequence>MLCEVCSRIFSSGIEEGDHHTTLESFTKAAADGCYICAPLLKRARVQISDLEDCFAGACWYGWRSNNTTPDVNKFHITIDAEEDEVQDGLCHWFYVVPGALLPVATGVYRRKLTIPITQSIKAALEWMNSCLDKHEQCQKHTQPHTYPTRLLELGDHNFRLILSQDEKPSGPYAALSYCWGPNPSFLRLTANNLQDFRDGQPYTSLPIAFQEAITIIGKLGIQYLWIDALCIIQSGFGSSEDWQFECGRMQEVYSNCMINLSLAQATHPDQSSLRGYTLDSTLPFEVDVVDKTHHVGPTEIGKYTVLSQNYFTEALNDQPVGSRAWVMQERLLATRVLSIGNGELFWDCEQVPHASESLPYGFTHCSGKAKFFRSHLFLPIPSLPRIKDKEDMEGNRSTLDGTDLEEIWGKIIMEYSARELTYPQIDKLVALSAISRRMGYAMDDTYLAGHFCKTLPLSLNWYTDRPESHMSRAKDRVPKRLPRSSNPMCDENSINDPCSNWVVTPSWSWASVDGRLVTVLIYGGDTPLAAMEMYEFSPVGRTSQEARLEHELLLTIRTWCRIIEWSNVQLETDWGLIEFVTNGSHNLNFQMDDVDDIPDNGSQCLLAALIHSYDTGFQVIEGLILREIDFDGKKVYGRMGHFAWYFHVMDEDVEEDVREHLETYFPHGERSITLC</sequence>
<dbReference type="EMBL" id="PDXA01000113">
    <property type="protein sequence ID" value="RYN22474.1"/>
    <property type="molecule type" value="Genomic_DNA"/>
</dbReference>